<accession>A0A017T0Z4</accession>
<organism evidence="1 2">
    <name type="scientific">Chondromyces apiculatus DSM 436</name>
    <dbReference type="NCBI Taxonomy" id="1192034"/>
    <lineage>
        <taxon>Bacteria</taxon>
        <taxon>Pseudomonadati</taxon>
        <taxon>Myxococcota</taxon>
        <taxon>Polyangia</taxon>
        <taxon>Polyangiales</taxon>
        <taxon>Polyangiaceae</taxon>
        <taxon>Chondromyces</taxon>
    </lineage>
</organism>
<sequence length="99" mass="10498">MGVALASACDPCVAQVCAFDSFCCTTEWDEVCRSAVTTVCGQACPDTCAHDICTTGAALQYGCNPCVTAVCDSDSFCCTDAWDYYCLDEVFFSCGIFCP</sequence>
<dbReference type="AlphaFoldDB" id="A0A017T0Z4"/>
<evidence type="ECO:0000313" key="2">
    <source>
        <dbReference type="Proteomes" id="UP000019678"/>
    </source>
</evidence>
<comment type="caution">
    <text evidence="1">The sequence shown here is derived from an EMBL/GenBank/DDBJ whole genome shotgun (WGS) entry which is preliminary data.</text>
</comment>
<dbReference type="STRING" id="1192034.CAP_6722"/>
<dbReference type="EMBL" id="ASRX01000059">
    <property type="protein sequence ID" value="EYF02515.1"/>
    <property type="molecule type" value="Genomic_DNA"/>
</dbReference>
<dbReference type="Proteomes" id="UP000019678">
    <property type="component" value="Unassembled WGS sequence"/>
</dbReference>
<protein>
    <submittedName>
        <fullName evidence="1">Uncharacterized protein</fullName>
    </submittedName>
</protein>
<dbReference type="RefSeq" id="WP_156041292.1">
    <property type="nucleotide sequence ID" value="NZ_ASRX01000059.1"/>
</dbReference>
<evidence type="ECO:0000313" key="1">
    <source>
        <dbReference type="EMBL" id="EYF02515.1"/>
    </source>
</evidence>
<dbReference type="OrthoDB" id="5524485at2"/>
<gene>
    <name evidence="1" type="ORF">CAP_6722</name>
</gene>
<proteinExistence type="predicted"/>
<name>A0A017T0Z4_9BACT</name>
<dbReference type="eggNOG" id="COG3055">
    <property type="taxonomic scope" value="Bacteria"/>
</dbReference>
<keyword evidence="2" id="KW-1185">Reference proteome</keyword>
<reference evidence="1 2" key="1">
    <citation type="submission" date="2013-05" db="EMBL/GenBank/DDBJ databases">
        <title>Genome assembly of Chondromyces apiculatus DSM 436.</title>
        <authorList>
            <person name="Sharma G."/>
            <person name="Khatri I."/>
            <person name="Kaur C."/>
            <person name="Mayilraj S."/>
            <person name="Subramanian S."/>
        </authorList>
    </citation>
    <scope>NUCLEOTIDE SEQUENCE [LARGE SCALE GENOMIC DNA]</scope>
    <source>
        <strain evidence="1 2">DSM 436</strain>
    </source>
</reference>